<protein>
    <submittedName>
        <fullName evidence="3">Gliding motility-associated lipoprotein GldJ</fullName>
    </submittedName>
</protein>
<feature type="chain" id="PRO_5017187310" evidence="1">
    <location>
        <begin position="19"/>
        <end position="506"/>
    </location>
</feature>
<dbReference type="InterPro" id="IPR016187">
    <property type="entry name" value="CTDL_fold"/>
</dbReference>
<proteinExistence type="predicted"/>
<organism evidence="3 4">
    <name type="scientific">Myroides phaeus</name>
    <dbReference type="NCBI Taxonomy" id="702745"/>
    <lineage>
        <taxon>Bacteria</taxon>
        <taxon>Pseudomonadati</taxon>
        <taxon>Bacteroidota</taxon>
        <taxon>Flavobacteriia</taxon>
        <taxon>Flavobacteriales</taxon>
        <taxon>Flavobacteriaceae</taxon>
        <taxon>Myroides</taxon>
    </lineage>
</organism>
<dbReference type="PANTHER" id="PTHR23150">
    <property type="entry name" value="SULFATASE MODIFYING FACTOR 1, 2"/>
    <property type="match status" value="1"/>
</dbReference>
<dbReference type="InterPro" id="IPR005532">
    <property type="entry name" value="SUMF_dom"/>
</dbReference>
<dbReference type="InterPro" id="IPR019865">
    <property type="entry name" value="Glid_motil-assoc_lipo_GldJ"/>
</dbReference>
<dbReference type="Pfam" id="PF03781">
    <property type="entry name" value="FGE-sulfatase"/>
    <property type="match status" value="1"/>
</dbReference>
<evidence type="ECO:0000259" key="2">
    <source>
        <dbReference type="Pfam" id="PF03781"/>
    </source>
</evidence>
<dbReference type="PROSITE" id="PS51257">
    <property type="entry name" value="PROKAR_LIPOPROTEIN"/>
    <property type="match status" value="1"/>
</dbReference>
<dbReference type="NCBIfam" id="TIGR03524">
    <property type="entry name" value="GldJ"/>
    <property type="match status" value="1"/>
</dbReference>
<dbReference type="SUPFAM" id="SSF56436">
    <property type="entry name" value="C-type lectin-like"/>
    <property type="match status" value="1"/>
</dbReference>
<evidence type="ECO:0000313" key="3">
    <source>
        <dbReference type="EMBL" id="SDH78302.1"/>
    </source>
</evidence>
<keyword evidence="1" id="KW-0732">Signal</keyword>
<keyword evidence="4" id="KW-1185">Reference proteome</keyword>
<dbReference type="Proteomes" id="UP000243588">
    <property type="component" value="Unassembled WGS sequence"/>
</dbReference>
<dbReference type="InterPro" id="IPR042095">
    <property type="entry name" value="SUMF_sf"/>
</dbReference>
<keyword evidence="3" id="KW-0449">Lipoprotein</keyword>
<dbReference type="AlphaFoldDB" id="A0A1G8F841"/>
<dbReference type="EMBL" id="FNDQ01000015">
    <property type="protein sequence ID" value="SDH78302.1"/>
    <property type="molecule type" value="Genomic_DNA"/>
</dbReference>
<dbReference type="InterPro" id="IPR051043">
    <property type="entry name" value="Sulfatase_Mod_Factor_Kinase"/>
</dbReference>
<gene>
    <name evidence="3" type="ORF">SAMN05421818_1159</name>
</gene>
<dbReference type="Gene3D" id="3.90.1580.10">
    <property type="entry name" value="paralog of FGE (formylglycine-generating enzyme)"/>
    <property type="match status" value="1"/>
</dbReference>
<evidence type="ECO:0000313" key="4">
    <source>
        <dbReference type="Proteomes" id="UP000243588"/>
    </source>
</evidence>
<feature type="signal peptide" evidence="1">
    <location>
        <begin position="1"/>
        <end position="18"/>
    </location>
</feature>
<dbReference type="PANTHER" id="PTHR23150:SF19">
    <property type="entry name" value="FORMYLGLYCINE-GENERATING ENZYME"/>
    <property type="match status" value="1"/>
</dbReference>
<sequence length="506" mass="57403">MRIKRLFNFRVLSGILIAASITSCGNSNSNVSTATGWKINDSKGGFQYNTKYEQKTPNGMVAVEGGTFTMGQVQDDIMSDWNNSPKQMYVQSFYMDETETTNIMYNEYLYWLRTVFPQNNEIYKEIYNSALPDTTVWRSASGFNEALITTYLRHPAYANYPVVGVSWLQATDFAKWRTDRVNELALEKAGYLKKDAKIVEAYADAHFSTDTYLMTPSQVYGGNSDIVYRGKDNKAAEGDRNLYATQNYGLFTSQFRLPTEAEWEYAAIGLIGNREYNNYKGRKTYPWDKSGKRKKGKPVPQNTKYANFKQGRGDYGGIAGWSTDNGDITNAVKSYPPNDFGLYDMAGNVAEWVADVYDPAVDQNDTDFNFYKGNVYYKNKIGPDGKLEIVTDQSVQFDTLSTGKLRVRNLPGQIAQEVYDPAIIDEIVQTGLGGRSPEDKPKTKERTALYDSKSRVIKGGSWKDRAYWLDPATRRFYAEDQSTDYIGFRLIMTKVGPKSDKRKTKN</sequence>
<reference evidence="4" key="1">
    <citation type="submission" date="2016-10" db="EMBL/GenBank/DDBJ databases">
        <authorList>
            <person name="Varghese N."/>
            <person name="Submissions S."/>
        </authorList>
    </citation>
    <scope>NUCLEOTIDE SEQUENCE [LARGE SCALE GENOMIC DNA]</scope>
    <source>
        <strain evidence="4">DSM 23313</strain>
    </source>
</reference>
<dbReference type="STRING" id="702745.SAMN05421818_1159"/>
<dbReference type="RefSeq" id="WP_090409282.1">
    <property type="nucleotide sequence ID" value="NZ_FNDQ01000015.1"/>
</dbReference>
<feature type="domain" description="Sulfatase-modifying factor enzyme-like" evidence="2">
    <location>
        <begin position="58"/>
        <end position="369"/>
    </location>
</feature>
<name>A0A1G8F841_9FLAO</name>
<accession>A0A1G8F841</accession>
<evidence type="ECO:0000256" key="1">
    <source>
        <dbReference type="SAM" id="SignalP"/>
    </source>
</evidence>
<dbReference type="GO" id="GO:0120147">
    <property type="term" value="F:formylglycine-generating oxidase activity"/>
    <property type="evidence" value="ECO:0007669"/>
    <property type="project" value="TreeGrafter"/>
</dbReference>